<dbReference type="Pfam" id="PF20148">
    <property type="entry name" value="DUF6531"/>
    <property type="match status" value="1"/>
</dbReference>
<dbReference type="NCBIfam" id="TIGR01643">
    <property type="entry name" value="YD_repeat_2x"/>
    <property type="match status" value="11"/>
</dbReference>
<feature type="compositionally biased region" description="Polar residues" evidence="2">
    <location>
        <begin position="1145"/>
        <end position="1155"/>
    </location>
</feature>
<feature type="compositionally biased region" description="Basic and acidic residues" evidence="2">
    <location>
        <begin position="1172"/>
        <end position="1194"/>
    </location>
</feature>
<dbReference type="NCBIfam" id="TIGR03696">
    <property type="entry name" value="Rhs_assc_core"/>
    <property type="match status" value="1"/>
</dbReference>
<dbReference type="InterPro" id="IPR050708">
    <property type="entry name" value="T6SS_VgrG/RHS"/>
</dbReference>
<dbReference type="Pfam" id="PF14431">
    <property type="entry name" value="YwqJ-deaminase"/>
    <property type="match status" value="1"/>
</dbReference>
<dbReference type="PANTHER" id="PTHR32305:SF15">
    <property type="entry name" value="PROTEIN RHSA-RELATED"/>
    <property type="match status" value="1"/>
</dbReference>
<protein>
    <submittedName>
        <fullName evidence="5">Uncharacterized protein</fullName>
    </submittedName>
</protein>
<dbReference type="InterPro" id="IPR016193">
    <property type="entry name" value="Cytidine_deaminase-like"/>
</dbReference>
<feature type="domain" description="Teneurin-like YD-shell" evidence="4">
    <location>
        <begin position="857"/>
        <end position="964"/>
    </location>
</feature>
<feature type="region of interest" description="Disordered" evidence="2">
    <location>
        <begin position="1303"/>
        <end position="1354"/>
    </location>
</feature>
<dbReference type="InterPro" id="IPR031325">
    <property type="entry name" value="RHS_repeat"/>
</dbReference>
<evidence type="ECO:0000259" key="4">
    <source>
        <dbReference type="Pfam" id="PF25023"/>
    </source>
</evidence>
<feature type="compositionally biased region" description="Gly residues" evidence="2">
    <location>
        <begin position="48"/>
        <end position="60"/>
    </location>
</feature>
<dbReference type="InterPro" id="IPR025968">
    <property type="entry name" value="YwqJ_deaminase"/>
</dbReference>
<dbReference type="GO" id="GO:0003824">
    <property type="term" value="F:catalytic activity"/>
    <property type="evidence" value="ECO:0007669"/>
    <property type="project" value="InterPro"/>
</dbReference>
<gene>
    <name evidence="5" type="ORF">SOCE26_036660</name>
</gene>
<feature type="region of interest" description="Disordered" evidence="2">
    <location>
        <begin position="27"/>
        <end position="60"/>
    </location>
</feature>
<feature type="domain" description="DUF6531" evidence="3">
    <location>
        <begin position="88"/>
        <end position="162"/>
    </location>
</feature>
<accession>A0A2L0ESE0</accession>
<proteinExistence type="predicted"/>
<evidence type="ECO:0000313" key="5">
    <source>
        <dbReference type="EMBL" id="AUX42238.1"/>
    </source>
</evidence>
<feature type="region of interest" description="Disordered" evidence="2">
    <location>
        <begin position="1145"/>
        <end position="1194"/>
    </location>
</feature>
<feature type="domain" description="Teneurin-like YD-shell" evidence="4">
    <location>
        <begin position="601"/>
        <end position="766"/>
    </location>
</feature>
<evidence type="ECO:0000256" key="2">
    <source>
        <dbReference type="SAM" id="MobiDB-lite"/>
    </source>
</evidence>
<dbReference type="Gene3D" id="2.180.10.10">
    <property type="entry name" value="RHS repeat-associated core"/>
    <property type="match status" value="3"/>
</dbReference>
<dbReference type="InterPro" id="IPR006530">
    <property type="entry name" value="YD"/>
</dbReference>
<organism evidence="5 6">
    <name type="scientific">Sorangium cellulosum</name>
    <name type="common">Polyangium cellulosum</name>
    <dbReference type="NCBI Taxonomy" id="56"/>
    <lineage>
        <taxon>Bacteria</taxon>
        <taxon>Pseudomonadati</taxon>
        <taxon>Myxococcota</taxon>
        <taxon>Polyangia</taxon>
        <taxon>Polyangiales</taxon>
        <taxon>Polyangiaceae</taxon>
        <taxon>Sorangium</taxon>
    </lineage>
</organism>
<evidence type="ECO:0000259" key="3">
    <source>
        <dbReference type="Pfam" id="PF20148"/>
    </source>
</evidence>
<evidence type="ECO:0000313" key="6">
    <source>
        <dbReference type="Proteomes" id="UP000238348"/>
    </source>
</evidence>
<keyword evidence="1" id="KW-0677">Repeat</keyword>
<name>A0A2L0ESE0_SORCE</name>
<dbReference type="InterPro" id="IPR045351">
    <property type="entry name" value="DUF6531"/>
</dbReference>
<feature type="compositionally biased region" description="Gly residues" evidence="2">
    <location>
        <begin position="27"/>
        <end position="39"/>
    </location>
</feature>
<sequence>MARTAPVPNIPAIPGMNPGVFVMGGGGGSAGGRGNGGKGNGKDQGADGSNGGNGANGGGKSACGGTGGDGSGCPNHHGSKKSGKVSKGDPVDVATGRVFTDPVVDLELLGPLGLQFVRRYSTSAQERDVGLGFGWTHSFAWAVEVRRRTTVLWTDTGAELSFDAMAEGDAGLGPDGWVLTRDANGFVLDDGAGTFYLFSERADSTYRLSAVRDAHGNTTRLGYREGRIESLVDAAGRVVRVRRTTDGRIAALEIKNAPEQGRWVTLRSYEYNEIGDLVAVADAEGCTTRYTYEHHRLTSRTDPEGLTFQFRYDAQGRCIETWGVHADAGRLGLAEGVPDTLADGTKARGIYHCKLVYGDDGYSEVVDSGTVHRYVANEFGKLDKAVSGGAVYSRTYDENGNLISFTDPLGATTTWVRNGRGRTLRVTDPLGRCTFIEREPDGHIRRVIDPAGGVTEVMRTANVLYWTDPIGASFEVRIDARGLIIETVAPNGARTRFEHDAHGNVVRKINAIGAVTEYTYDYWGRCLSVRDALGHVESYAYNNRSERVAVRHADGGVTRYTHDRTGDVVRVDHPDGTATRFEIGGLHKVCAIHRPNGEVNRLAYDREGRLVRAENARGDVYLMRYDAAGRMVYERTFTGLEKHYQYDMAGQLLIERTSVRETTEFVYDAAGQLVQRILPDGTTESFEYDPCGNLIAALTPTGELTYKRNAVGWVLEERQLASGEAFVVRRTYDLMGNVTQRTTSLGHTVLFERDACGRATQVVLDGRVPVGGAHDALGREIARVLPDGGRIQVVYDALGRMVQRWVGNPAVAASAGAGRPDWVGSRPPGTTVYQAYRYGPCSELVEAWDDALGRRLFEHDPAGQILGVRGERGQGERFAYDAAGNLHERDGEQRSYGAGNRLLQKGDTTYSWDEAGRLTSARDAEGRLTRYTWNGLGLLAAVEKPDGKVVELSYDPFARRIGKRTFERAPDGQRRDVSSVRFVWDGGVLVHEIKRVAQASGDPVVEERTYCFEEVRYAPWAHRDARMAGGRREESPWFHYLNDDVGAPERLVGPAGEVVCELDRSAFSAKVKEGGRTTTPLRFPGQYEDEETGLVYNRYRYFDPALGRYLSADPAGLDGGFNGFDYAGNAPTRFVDPSGLMPFSTVRNAAGNNPQGKDFTDPKNRRGVPGDIEGRSQGERGGAKAEAQRERFGKDPAITEAVKNAQRARDPHRAPTGDTTCAEVDALHKMARQIRNEGDAQRTAQGKPKMTNEEVRAELQKRFRNGATIETTNEDGEAMAPCPMCAQIFRELGLHPANIGDDAKGGVIGPNDETETKVNKMGRWDGNITQSSERRNSRQRNIRTTRSTTPPFTT</sequence>
<dbReference type="SUPFAM" id="SSF69304">
    <property type="entry name" value="Tricorn protease N-terminal domain"/>
    <property type="match status" value="1"/>
</dbReference>
<dbReference type="Pfam" id="PF25023">
    <property type="entry name" value="TEN_YD-shell"/>
    <property type="match status" value="2"/>
</dbReference>
<dbReference type="SUPFAM" id="SSF53927">
    <property type="entry name" value="Cytidine deaminase-like"/>
    <property type="match status" value="1"/>
</dbReference>
<dbReference type="Pfam" id="PF05593">
    <property type="entry name" value="RHS_repeat"/>
    <property type="match status" value="3"/>
</dbReference>
<dbReference type="EMBL" id="CP012673">
    <property type="protein sequence ID" value="AUX42238.1"/>
    <property type="molecule type" value="Genomic_DNA"/>
</dbReference>
<dbReference type="InterPro" id="IPR022385">
    <property type="entry name" value="Rhs_assc_core"/>
</dbReference>
<dbReference type="Proteomes" id="UP000238348">
    <property type="component" value="Chromosome"/>
</dbReference>
<dbReference type="InterPro" id="IPR056823">
    <property type="entry name" value="TEN-like_YD-shell"/>
</dbReference>
<reference evidence="5 6" key="1">
    <citation type="submission" date="2015-09" db="EMBL/GenBank/DDBJ databases">
        <title>Sorangium comparison.</title>
        <authorList>
            <person name="Zaburannyi N."/>
            <person name="Bunk B."/>
            <person name="Overmann J."/>
            <person name="Mueller R."/>
        </authorList>
    </citation>
    <scope>NUCLEOTIDE SEQUENCE [LARGE SCALE GENOMIC DNA]</scope>
    <source>
        <strain evidence="5 6">So ce26</strain>
    </source>
</reference>
<dbReference type="PANTHER" id="PTHR32305">
    <property type="match status" value="1"/>
</dbReference>
<feature type="compositionally biased region" description="Low complexity" evidence="2">
    <location>
        <begin position="1344"/>
        <end position="1354"/>
    </location>
</feature>
<evidence type="ECO:0000256" key="1">
    <source>
        <dbReference type="ARBA" id="ARBA00022737"/>
    </source>
</evidence>